<feature type="coiled-coil region" evidence="1">
    <location>
        <begin position="19"/>
        <end position="60"/>
    </location>
</feature>
<name>A0A8X6WNN6_9ARAC</name>
<feature type="region of interest" description="Disordered" evidence="2">
    <location>
        <begin position="348"/>
        <end position="367"/>
    </location>
</feature>
<dbReference type="Proteomes" id="UP000886998">
    <property type="component" value="Unassembled WGS sequence"/>
</dbReference>
<dbReference type="AlphaFoldDB" id="A0A8X6WNN6"/>
<dbReference type="EMBL" id="BMAV01000612">
    <property type="protein sequence ID" value="GFY38020.1"/>
    <property type="molecule type" value="Genomic_DNA"/>
</dbReference>
<gene>
    <name evidence="3" type="primary">AVEN_122434_1</name>
    <name evidence="3" type="ORF">TNIN_328281</name>
</gene>
<keyword evidence="1" id="KW-0175">Coiled coil</keyword>
<evidence type="ECO:0000313" key="4">
    <source>
        <dbReference type="Proteomes" id="UP000886998"/>
    </source>
</evidence>
<feature type="region of interest" description="Disordered" evidence="2">
    <location>
        <begin position="503"/>
        <end position="541"/>
    </location>
</feature>
<dbReference type="OrthoDB" id="10504353at2759"/>
<feature type="region of interest" description="Disordered" evidence="2">
    <location>
        <begin position="183"/>
        <end position="205"/>
    </location>
</feature>
<keyword evidence="4" id="KW-1185">Reference proteome</keyword>
<evidence type="ECO:0000256" key="2">
    <source>
        <dbReference type="SAM" id="MobiDB-lite"/>
    </source>
</evidence>
<sequence length="541" mass="61329">MEPDELHLFNNQINGIDEVRNLRDVIQIFEEEIQQLQTEKLELNTAIDNLEKQKQNLMFQNGQNGSVASRSASSSEKDFTSSSRLTPASRRERISTASEKDRTLSPRLDTDRSVPSVSPMQHTRSDPGLHLSYPSSSLSSNHNDKFFSRSDPAIFDAPINSEPTYPYSRSAQMLFGNLNNLKTRSLPLTPTASPGKKSSGERRVSFIGTRRSSYYKERVFSPGTESTVSSTRSSFLSLKDSNPSEALLKYQMKYESPSTNLEKTLDEVSVEGNVPTAQQTVRDLETNNVSMDSVEDRDYNPELSPTREEIRDVALGDIRQWRLPLSTPSGKKHPQRVTWKMQPKISSEPLGNYSKIQRPEPLPTKFSNKKTKFSRISTDDFLDTSLKRRVALKSPNRIEPLHLNIEIAPQNISESPSGERVICGIALRMEEAAVRPRKVFAHHTPPIRKSITGFDEKRGMFTPKSVFEPKNYAIRNLFPKSQASESPTETDYLEELEDLDRFLEDQDRSPRLNNTIEWETQSPVNTRFDSTSTVSSSTNRT</sequence>
<feature type="compositionally biased region" description="Low complexity" evidence="2">
    <location>
        <begin position="530"/>
        <end position="541"/>
    </location>
</feature>
<organism evidence="3 4">
    <name type="scientific">Trichonephila inaurata madagascariensis</name>
    <dbReference type="NCBI Taxonomy" id="2747483"/>
    <lineage>
        <taxon>Eukaryota</taxon>
        <taxon>Metazoa</taxon>
        <taxon>Ecdysozoa</taxon>
        <taxon>Arthropoda</taxon>
        <taxon>Chelicerata</taxon>
        <taxon>Arachnida</taxon>
        <taxon>Araneae</taxon>
        <taxon>Araneomorphae</taxon>
        <taxon>Entelegynae</taxon>
        <taxon>Araneoidea</taxon>
        <taxon>Nephilidae</taxon>
        <taxon>Trichonephila</taxon>
        <taxon>Trichonephila inaurata</taxon>
    </lineage>
</organism>
<proteinExistence type="predicted"/>
<evidence type="ECO:0000313" key="3">
    <source>
        <dbReference type="EMBL" id="GFY38020.1"/>
    </source>
</evidence>
<evidence type="ECO:0000256" key="1">
    <source>
        <dbReference type="SAM" id="Coils"/>
    </source>
</evidence>
<feature type="compositionally biased region" description="Polar residues" evidence="2">
    <location>
        <begin position="183"/>
        <end position="192"/>
    </location>
</feature>
<feature type="compositionally biased region" description="Polar residues" evidence="2">
    <location>
        <begin position="113"/>
        <end position="122"/>
    </location>
</feature>
<accession>A0A8X6WNN6</accession>
<feature type="region of interest" description="Disordered" evidence="2">
    <location>
        <begin position="64"/>
        <end position="137"/>
    </location>
</feature>
<comment type="caution">
    <text evidence="3">The sequence shown here is derived from an EMBL/GenBank/DDBJ whole genome shotgun (WGS) entry which is preliminary data.</text>
</comment>
<feature type="compositionally biased region" description="Basic and acidic residues" evidence="2">
    <location>
        <begin position="89"/>
        <end position="112"/>
    </location>
</feature>
<feature type="compositionally biased region" description="Polar residues" evidence="2">
    <location>
        <begin position="511"/>
        <end position="529"/>
    </location>
</feature>
<protein>
    <submittedName>
        <fullName evidence="3">Uncharacterized protein</fullName>
    </submittedName>
</protein>
<reference evidence="3" key="1">
    <citation type="submission" date="2020-08" db="EMBL/GenBank/DDBJ databases">
        <title>Multicomponent nature underlies the extraordinary mechanical properties of spider dragline silk.</title>
        <authorList>
            <person name="Kono N."/>
            <person name="Nakamura H."/>
            <person name="Mori M."/>
            <person name="Yoshida Y."/>
            <person name="Ohtoshi R."/>
            <person name="Malay A.D."/>
            <person name="Moran D.A.P."/>
            <person name="Tomita M."/>
            <person name="Numata K."/>
            <person name="Arakawa K."/>
        </authorList>
    </citation>
    <scope>NUCLEOTIDE SEQUENCE</scope>
</reference>
<feature type="non-terminal residue" evidence="3">
    <location>
        <position position="1"/>
    </location>
</feature>